<organism evidence="2 3">
    <name type="scientific">Actinoplanes campanulatus</name>
    <dbReference type="NCBI Taxonomy" id="113559"/>
    <lineage>
        <taxon>Bacteria</taxon>
        <taxon>Bacillati</taxon>
        <taxon>Actinomycetota</taxon>
        <taxon>Actinomycetes</taxon>
        <taxon>Micromonosporales</taxon>
        <taxon>Micromonosporaceae</taxon>
        <taxon>Actinoplanes</taxon>
    </lineage>
</organism>
<reference evidence="2 3" key="1">
    <citation type="submission" date="2020-08" db="EMBL/GenBank/DDBJ databases">
        <title>Genomic Encyclopedia of Type Strains, Phase III (KMG-III): the genomes of soil and plant-associated and newly described type strains.</title>
        <authorList>
            <person name="Whitman W."/>
        </authorList>
    </citation>
    <scope>NUCLEOTIDE SEQUENCE [LARGE SCALE GENOMIC DNA]</scope>
    <source>
        <strain evidence="2 3">CECT 3287</strain>
    </source>
</reference>
<protein>
    <submittedName>
        <fullName evidence="2">Uncharacterized protein</fullName>
    </submittedName>
</protein>
<comment type="caution">
    <text evidence="2">The sequence shown here is derived from an EMBL/GenBank/DDBJ whole genome shotgun (WGS) entry which is preliminary data.</text>
</comment>
<gene>
    <name evidence="2" type="ORF">FHR83_003153</name>
</gene>
<evidence type="ECO:0000313" key="3">
    <source>
        <dbReference type="Proteomes" id="UP000590749"/>
    </source>
</evidence>
<sequence>MAVVSLAACGSDREPAAVPVVTSPSPSVLVLAEPADPQIVARLVGRTGRWRASLGVPGDQGDLTIRYRCTGGGELIVGTGLGGETAKATSTCDGVTRLHSASSPEKSWPVAVTVEPDGAQRWSLAVVRGPYEPGDDWPKGAPEIDPAPGW</sequence>
<feature type="region of interest" description="Disordered" evidence="1">
    <location>
        <begin position="130"/>
        <end position="150"/>
    </location>
</feature>
<proteinExistence type="predicted"/>
<evidence type="ECO:0000256" key="1">
    <source>
        <dbReference type="SAM" id="MobiDB-lite"/>
    </source>
</evidence>
<evidence type="ECO:0000313" key="2">
    <source>
        <dbReference type="EMBL" id="MBB3095483.1"/>
    </source>
</evidence>
<dbReference type="AlphaFoldDB" id="A0A7W5FEF9"/>
<dbReference type="EMBL" id="JACHXF010000006">
    <property type="protein sequence ID" value="MBB3095483.1"/>
    <property type="molecule type" value="Genomic_DNA"/>
</dbReference>
<dbReference type="RefSeq" id="WP_183220273.1">
    <property type="nucleotide sequence ID" value="NZ_BMPW01000004.1"/>
</dbReference>
<accession>A0A7W5FEF9</accession>
<dbReference type="Proteomes" id="UP000590749">
    <property type="component" value="Unassembled WGS sequence"/>
</dbReference>
<name>A0A7W5FEF9_9ACTN</name>
<keyword evidence="3" id="KW-1185">Reference proteome</keyword>